<comment type="caution">
    <text evidence="2">The sequence shown here is derived from an EMBL/GenBank/DDBJ whole genome shotgun (WGS) entry which is preliminary data.</text>
</comment>
<feature type="region of interest" description="Disordered" evidence="1">
    <location>
        <begin position="60"/>
        <end position="113"/>
    </location>
</feature>
<evidence type="ECO:0000313" key="2">
    <source>
        <dbReference type="EMBL" id="EZG67071.1"/>
    </source>
</evidence>
<sequence length="341" mass="38456">MMCFGQILCAICNGHPSWDDDRFREYQSVLHVESGVVCRKLESKRTCKHTGPPVYYHLSVNDDPHRLGDDPHPVGDDPHRLGDDPHRLGDDPHRLGDDPHRLGDDPHRLGDDPHRVEDDDFVEEALNAEALHREVLNQESPERLCQLNVFLQSLPSPSADVFLRPFFATRESSLPVARTESRRVLPPAQVGFQICILVGKAGYLSDDVVLDLLLNQVQVRYTSDIREALHLAARYLQVWDALQDAKKRPDAKPKLLRIHDDPASNIWVNQLMCITGISKHVAMKLISKWPTCSSLVRDLAHTTPDTLAKVTIDGKCIGKLVASRLWRLFSPAANQNEKLIV</sequence>
<name>A0A023B790_GRENI</name>
<dbReference type="VEuPathDB" id="CryptoDB:GNI_072150"/>
<accession>A0A023B790</accession>
<dbReference type="RefSeq" id="XP_011130348.1">
    <property type="nucleotide sequence ID" value="XM_011132046.1"/>
</dbReference>
<keyword evidence="3" id="KW-1185">Reference proteome</keyword>
<reference evidence="2" key="1">
    <citation type="submission" date="2013-12" db="EMBL/GenBank/DDBJ databases">
        <authorList>
            <person name="Omoto C.K."/>
            <person name="Sibley D."/>
            <person name="Venepally P."/>
            <person name="Hadjithomas M."/>
            <person name="Karamycheva S."/>
            <person name="Brunk B."/>
            <person name="Roos D."/>
            <person name="Caler E."/>
            <person name="Lorenzi H."/>
        </authorList>
    </citation>
    <scope>NUCLEOTIDE SEQUENCE</scope>
</reference>
<protein>
    <submittedName>
        <fullName evidence="2">SON protein</fullName>
    </submittedName>
</protein>
<dbReference type="GeneID" id="22912633"/>
<proteinExistence type="predicted"/>
<evidence type="ECO:0000313" key="3">
    <source>
        <dbReference type="Proteomes" id="UP000019763"/>
    </source>
</evidence>
<dbReference type="EMBL" id="AFNH02000542">
    <property type="protein sequence ID" value="EZG67071.1"/>
    <property type="molecule type" value="Genomic_DNA"/>
</dbReference>
<organism evidence="2 3">
    <name type="scientific">Gregarina niphandrodes</name>
    <name type="common">Septate eugregarine</name>
    <dbReference type="NCBI Taxonomy" id="110365"/>
    <lineage>
        <taxon>Eukaryota</taxon>
        <taxon>Sar</taxon>
        <taxon>Alveolata</taxon>
        <taxon>Apicomplexa</taxon>
        <taxon>Conoidasida</taxon>
        <taxon>Gregarinasina</taxon>
        <taxon>Eugregarinorida</taxon>
        <taxon>Gregarinidae</taxon>
        <taxon>Gregarina</taxon>
    </lineage>
</organism>
<gene>
    <name evidence="2" type="ORF">GNI_072150</name>
</gene>
<dbReference type="Gene3D" id="1.10.150.670">
    <property type="entry name" value="Crossover junction endonuclease EME1, DNA-binding domain"/>
    <property type="match status" value="1"/>
</dbReference>
<dbReference type="InterPro" id="IPR042530">
    <property type="entry name" value="EME1/EME2_C"/>
</dbReference>
<evidence type="ECO:0000256" key="1">
    <source>
        <dbReference type="SAM" id="MobiDB-lite"/>
    </source>
</evidence>
<dbReference type="Proteomes" id="UP000019763">
    <property type="component" value="Unassembled WGS sequence"/>
</dbReference>
<dbReference type="AlphaFoldDB" id="A0A023B790"/>